<sequence length="181" mass="21625">MNILSKMSKRLKIILGILFVLVLITVGLNQKHLLIIYKDESHGKNGQYNYNWMIFDNPVDLEIYKGEGWSEFRGDLNVRETARITNKKIVRNIIREIVKFEEILDYTVEDYVRDSEGFEANRFRVWIRTIEEIEEDGQRGGPIMMGFTFYEGHNIARSYFGEEFYYLDEEFKEYLMSFINE</sequence>
<reference evidence="1 2" key="1">
    <citation type="submission" date="2020-07" db="EMBL/GenBank/DDBJ databases">
        <title>Alkalicella. sp. LB2 genome.</title>
        <authorList>
            <person name="Postec A."/>
            <person name="Quemeneur M."/>
        </authorList>
    </citation>
    <scope>NUCLEOTIDE SEQUENCE [LARGE SCALE GENOMIC DNA]</scope>
    <source>
        <strain evidence="1 2">LB2</strain>
    </source>
</reference>
<protein>
    <submittedName>
        <fullName evidence="1">Uncharacterized protein</fullName>
    </submittedName>
</protein>
<evidence type="ECO:0000313" key="2">
    <source>
        <dbReference type="Proteomes" id="UP000516160"/>
    </source>
</evidence>
<proteinExistence type="predicted"/>
<keyword evidence="2" id="KW-1185">Reference proteome</keyword>
<dbReference type="Proteomes" id="UP000516160">
    <property type="component" value="Chromosome"/>
</dbReference>
<dbReference type="AlphaFoldDB" id="A0A7G9WCW7"/>
<dbReference type="RefSeq" id="WP_213166922.1">
    <property type="nucleotide sequence ID" value="NZ_CP058559.1"/>
</dbReference>
<gene>
    <name evidence="1" type="ORF">HYG86_17990</name>
</gene>
<dbReference type="EMBL" id="CP058559">
    <property type="protein sequence ID" value="QNO16529.1"/>
    <property type="molecule type" value="Genomic_DNA"/>
</dbReference>
<evidence type="ECO:0000313" key="1">
    <source>
        <dbReference type="EMBL" id="QNO16529.1"/>
    </source>
</evidence>
<organism evidence="1 2">
    <name type="scientific">Alkalicella caledoniensis</name>
    <dbReference type="NCBI Taxonomy" id="2731377"/>
    <lineage>
        <taxon>Bacteria</taxon>
        <taxon>Bacillati</taxon>
        <taxon>Bacillota</taxon>
        <taxon>Clostridia</taxon>
        <taxon>Eubacteriales</taxon>
        <taxon>Proteinivoracaceae</taxon>
        <taxon>Alkalicella</taxon>
    </lineage>
</organism>
<name>A0A7G9WCW7_ALKCA</name>
<dbReference type="KEGG" id="acae:HYG86_17990"/>
<accession>A0A7G9WCW7</accession>